<sequence length="368" mass="41719">MMVYFYLLWIFGYFLLLFLLVKKWPAEKKASLKEPADLPSISLIIPFRNEAEKVETLLAELRIVAPEITEILLVDDQSEDASFSLFSEKAKSNSKIRIHQSPGIGKKAALDYGIQQAKGEIILTTDTDCFFTEGWAKEMAAPFLDPQVQLVAGPVLTKADPRIFPEVFQQMDWASILLVTQFSFQSRKPLMCSGANLAFRKSAFARVGGYTGNQHLLSGDDEFLLKKISKEFGPEACVYLPIKEALVFTLPQASWYALINQRIRWASKWKEHGSVFHGFTAVLAALSQWIWLFSFILPIAGSWGIWLFLGVWAGKLASERWALEKVFRTLGRIPGRYWALTSLFHPFYVIGVSIGSIWGKFEWKGRSN</sequence>
<keyword evidence="2" id="KW-0328">Glycosyltransferase</keyword>
<name>A0ABQ6Q3G7_9BACT</name>
<dbReference type="InterPro" id="IPR029044">
    <property type="entry name" value="Nucleotide-diphossugar_trans"/>
</dbReference>
<keyword evidence="4" id="KW-0472">Membrane</keyword>
<evidence type="ECO:0000256" key="1">
    <source>
        <dbReference type="ARBA" id="ARBA00006739"/>
    </source>
</evidence>
<organism evidence="6 7">
    <name type="scientific">Algoriphagus taiwanensis</name>
    <dbReference type="NCBI Taxonomy" id="1445656"/>
    <lineage>
        <taxon>Bacteria</taxon>
        <taxon>Pseudomonadati</taxon>
        <taxon>Bacteroidota</taxon>
        <taxon>Cytophagia</taxon>
        <taxon>Cytophagales</taxon>
        <taxon>Cyclobacteriaceae</taxon>
        <taxon>Algoriphagus</taxon>
    </lineage>
</organism>
<feature type="transmembrane region" description="Helical" evidence="4">
    <location>
        <begin position="6"/>
        <end position="24"/>
    </location>
</feature>
<evidence type="ECO:0000256" key="2">
    <source>
        <dbReference type="ARBA" id="ARBA00022676"/>
    </source>
</evidence>
<feature type="transmembrane region" description="Helical" evidence="4">
    <location>
        <begin position="299"/>
        <end position="317"/>
    </location>
</feature>
<evidence type="ECO:0000256" key="4">
    <source>
        <dbReference type="SAM" id="Phobius"/>
    </source>
</evidence>
<keyword evidence="7" id="KW-1185">Reference proteome</keyword>
<dbReference type="SUPFAM" id="SSF53448">
    <property type="entry name" value="Nucleotide-diphospho-sugar transferases"/>
    <property type="match status" value="1"/>
</dbReference>
<dbReference type="PANTHER" id="PTHR43630">
    <property type="entry name" value="POLY-BETA-1,6-N-ACETYL-D-GLUCOSAMINE SYNTHASE"/>
    <property type="match status" value="1"/>
</dbReference>
<gene>
    <name evidence="6" type="ORF">Ataiwa_30070</name>
</gene>
<feature type="domain" description="Glycosyltransferase 2-like" evidence="5">
    <location>
        <begin position="42"/>
        <end position="207"/>
    </location>
</feature>
<reference evidence="6 7" key="1">
    <citation type="submission" date="2023-08" db="EMBL/GenBank/DDBJ databases">
        <title>Draft genome sequence of Algoriphagus taiwanensis.</title>
        <authorList>
            <person name="Takatani N."/>
            <person name="Hosokawa M."/>
            <person name="Sawabe T."/>
        </authorList>
    </citation>
    <scope>NUCLEOTIDE SEQUENCE [LARGE SCALE GENOMIC DNA]</scope>
    <source>
        <strain evidence="6 7">JCM 19755</strain>
    </source>
</reference>
<dbReference type="EMBL" id="BTPE01000011">
    <property type="protein sequence ID" value="GMQ34734.1"/>
    <property type="molecule type" value="Genomic_DNA"/>
</dbReference>
<evidence type="ECO:0000313" key="7">
    <source>
        <dbReference type="Proteomes" id="UP001307705"/>
    </source>
</evidence>
<protein>
    <submittedName>
        <fullName evidence="6">Glycosyltransferase</fullName>
    </submittedName>
</protein>
<evidence type="ECO:0000313" key="6">
    <source>
        <dbReference type="EMBL" id="GMQ34734.1"/>
    </source>
</evidence>
<comment type="caution">
    <text evidence="6">The sequence shown here is derived from an EMBL/GenBank/DDBJ whole genome shotgun (WGS) entry which is preliminary data.</text>
</comment>
<feature type="transmembrane region" description="Helical" evidence="4">
    <location>
        <begin position="337"/>
        <end position="358"/>
    </location>
</feature>
<evidence type="ECO:0000256" key="3">
    <source>
        <dbReference type="ARBA" id="ARBA00022679"/>
    </source>
</evidence>
<keyword evidence="4" id="KW-0812">Transmembrane</keyword>
<comment type="similarity">
    <text evidence="1">Belongs to the glycosyltransferase 2 family.</text>
</comment>
<dbReference type="RefSeq" id="WP_338229555.1">
    <property type="nucleotide sequence ID" value="NZ_BTPE01000011.1"/>
</dbReference>
<evidence type="ECO:0000259" key="5">
    <source>
        <dbReference type="Pfam" id="PF00535"/>
    </source>
</evidence>
<dbReference type="Proteomes" id="UP001307705">
    <property type="component" value="Unassembled WGS sequence"/>
</dbReference>
<keyword evidence="3" id="KW-0808">Transferase</keyword>
<dbReference type="Gene3D" id="3.90.550.10">
    <property type="entry name" value="Spore Coat Polysaccharide Biosynthesis Protein SpsA, Chain A"/>
    <property type="match status" value="1"/>
</dbReference>
<keyword evidence="4" id="KW-1133">Transmembrane helix</keyword>
<dbReference type="InterPro" id="IPR001173">
    <property type="entry name" value="Glyco_trans_2-like"/>
</dbReference>
<dbReference type="Pfam" id="PF00535">
    <property type="entry name" value="Glycos_transf_2"/>
    <property type="match status" value="1"/>
</dbReference>
<accession>A0ABQ6Q3G7</accession>
<proteinExistence type="inferred from homology"/>
<dbReference type="PANTHER" id="PTHR43630:SF1">
    <property type="entry name" value="POLY-BETA-1,6-N-ACETYL-D-GLUCOSAMINE SYNTHASE"/>
    <property type="match status" value="1"/>
</dbReference>